<gene>
    <name evidence="9 11" type="primary">flhD</name>
</gene>
<dbReference type="Gene3D" id="1.10.4000.10">
    <property type="entry name" value="Flagellar transcriptional activator FlhD"/>
    <property type="match status" value="1"/>
</dbReference>
<protein>
    <recommendedName>
        <fullName evidence="9">Flagellar transcriptional regulator FlhD</fullName>
    </recommendedName>
</protein>
<evidence type="ECO:0000313" key="11">
    <source>
        <dbReference type="RefSeq" id="WP_028312800.1"/>
    </source>
</evidence>
<comment type="caution">
    <text evidence="9">Lacks conserved residue(s) required for the propagation of feature annotation.</text>
</comment>
<keyword evidence="11" id="KW-0966">Cell projection</keyword>
<evidence type="ECO:0000256" key="5">
    <source>
        <dbReference type="ARBA" id="ARBA00023157"/>
    </source>
</evidence>
<comment type="domain">
    <text evidence="9">The C-terminal region contains a putative helix-turn-helix (HTH) motif, suggesting that this region may bind DNA.</text>
</comment>
<name>A0A8B6X6R7_9BURK</name>
<dbReference type="GO" id="GO:0044780">
    <property type="term" value="P:bacterial-type flagellum assembly"/>
    <property type="evidence" value="ECO:0007669"/>
    <property type="project" value="InterPro"/>
</dbReference>
<keyword evidence="5" id="KW-1015">Disulfide bond</keyword>
<keyword evidence="11" id="KW-0282">Flagellum</keyword>
<dbReference type="NCBIfam" id="NF002783">
    <property type="entry name" value="PRK02909.1-1"/>
    <property type="match status" value="1"/>
</dbReference>
<comment type="similarity">
    <text evidence="9">Belongs to the FlhD family.</text>
</comment>
<evidence type="ECO:0000256" key="8">
    <source>
        <dbReference type="ARBA" id="ARBA00025431"/>
    </source>
</evidence>
<evidence type="ECO:0000256" key="7">
    <source>
        <dbReference type="ARBA" id="ARBA00023163"/>
    </source>
</evidence>
<evidence type="ECO:0000256" key="6">
    <source>
        <dbReference type="ARBA" id="ARBA00023159"/>
    </source>
</evidence>
<evidence type="ECO:0000256" key="3">
    <source>
        <dbReference type="ARBA" id="ARBA00023015"/>
    </source>
</evidence>
<comment type="subcellular location">
    <subcellularLocation>
        <location evidence="9">Cytoplasm</location>
    </subcellularLocation>
</comment>
<dbReference type="GO" id="GO:0045893">
    <property type="term" value="P:positive regulation of DNA-templated transcription"/>
    <property type="evidence" value="ECO:0007669"/>
    <property type="project" value="InterPro"/>
</dbReference>
<keyword evidence="3 9" id="KW-0805">Transcription regulation</keyword>
<keyword evidence="10" id="KW-1185">Reference proteome</keyword>
<reference evidence="11" key="1">
    <citation type="journal article" date="1994" name="J. Bacteriol.">
        <title>The FlhD/FlhC complex, a transcriptional activator of the Escherichia coli flagellar class II operons.</title>
        <authorList>
            <person name="Liu X."/>
            <person name="Matsumura P."/>
        </authorList>
    </citation>
    <scope>NUCLEOTIDE SEQUENCE</scope>
</reference>
<evidence type="ECO:0000256" key="9">
    <source>
        <dbReference type="HAMAP-Rule" id="MF_00725"/>
    </source>
</evidence>
<comment type="subunit">
    <text evidence="9">Homodimer; disulfide-linked. Forms a heterohexamer composed of two FlhC and four FlhD subunits. Each FlhC binds a FlhD dimer, forming a heterotrimer, and a hexamer assembles by dimerization of two heterotrimers.</text>
</comment>
<evidence type="ECO:0000256" key="1">
    <source>
        <dbReference type="ARBA" id="ARBA00022490"/>
    </source>
</evidence>
<dbReference type="OrthoDB" id="5298036at2"/>
<evidence type="ECO:0000256" key="2">
    <source>
        <dbReference type="ARBA" id="ARBA00022795"/>
    </source>
</evidence>
<keyword evidence="11" id="KW-0969">Cilium</keyword>
<dbReference type="Pfam" id="PF05247">
    <property type="entry name" value="FlhD"/>
    <property type="match status" value="1"/>
</dbReference>
<comment type="function">
    <text evidence="8 9">Functions in complex with FlhC as a master transcriptional regulator that regulates transcription of several flagellar and non-flagellar operons by binding to their promoter region. Activates expression of class 2 flagellar genes, including fliA, which is a flagellum-specific sigma factor that turns on the class 3 genes. Also regulates genes whose products function in a variety of physiological pathways.</text>
</comment>
<keyword evidence="6 9" id="KW-0010">Activator</keyword>
<dbReference type="SUPFAM" id="SSF63592">
    <property type="entry name" value="Flagellar transcriptional activator FlhD"/>
    <property type="match status" value="1"/>
</dbReference>
<reference evidence="11" key="2">
    <citation type="journal article" date="1997" name="J. Bacteriol.">
        <title>Negative feedback from a Proteus class II flagellum export defect to the flhDC master operon controlling cell division and flagellum assembly.</title>
        <authorList>
            <person name="Furness R.B."/>
            <person name="Fraser G.M."/>
            <person name="Hay N.A."/>
            <person name="Hughes C."/>
        </authorList>
    </citation>
    <scope>NUCLEOTIDE SEQUENCE</scope>
</reference>
<proteinExistence type="inferred from homology"/>
<keyword evidence="7 9" id="KW-0804">Transcription</keyword>
<keyword evidence="2 9" id="KW-1005">Bacterial flagellum biogenesis</keyword>
<dbReference type="InterPro" id="IPR023559">
    <property type="entry name" value="Flagellar_FlhD"/>
</dbReference>
<reference evidence="11" key="4">
    <citation type="submission" date="2025-08" db="UniProtKB">
        <authorList>
            <consortium name="RefSeq"/>
        </authorList>
    </citation>
    <scope>IDENTIFICATION</scope>
</reference>
<evidence type="ECO:0000256" key="4">
    <source>
        <dbReference type="ARBA" id="ARBA00023125"/>
    </source>
</evidence>
<keyword evidence="4 9" id="KW-0238">DNA-binding</keyword>
<sequence>MNTEQLMQEIREVNLSYMMLAQHLIRADKAQALYRLGISEEVAGVIDSLTPAQMLKVASGATLMSRFRFDDEMVWNLLTSHNKPAATEDSAHALHASIVMASNFAEATSRQ</sequence>
<organism evidence="10 11">
    <name type="scientific">Derxia gummosa DSM 723</name>
    <dbReference type="NCBI Taxonomy" id="1121388"/>
    <lineage>
        <taxon>Bacteria</taxon>
        <taxon>Pseudomonadati</taxon>
        <taxon>Pseudomonadota</taxon>
        <taxon>Betaproteobacteria</taxon>
        <taxon>Burkholderiales</taxon>
        <taxon>Alcaligenaceae</taxon>
        <taxon>Derxia</taxon>
    </lineage>
</organism>
<evidence type="ECO:0000313" key="10">
    <source>
        <dbReference type="Proteomes" id="UP000675920"/>
    </source>
</evidence>
<dbReference type="HAMAP" id="MF_00725">
    <property type="entry name" value="FlhD"/>
    <property type="match status" value="1"/>
</dbReference>
<dbReference type="Proteomes" id="UP000675920">
    <property type="component" value="Unplaced"/>
</dbReference>
<dbReference type="GO" id="GO:0003677">
    <property type="term" value="F:DNA binding"/>
    <property type="evidence" value="ECO:0007669"/>
    <property type="project" value="UniProtKB-UniRule"/>
</dbReference>
<keyword evidence="1 9" id="KW-0963">Cytoplasm</keyword>
<dbReference type="AlphaFoldDB" id="A0A8B6X6R7"/>
<dbReference type="RefSeq" id="WP_028312800.1">
    <property type="nucleotide sequence ID" value="NZ_KI519499.1"/>
</dbReference>
<reference evidence="11" key="3">
    <citation type="journal article" date="1999" name="Genes Genet. Syst.">
        <title>Structure and transcriptional control of the flagellar master operon of Salmonella typhimurium.</title>
        <authorList>
            <person name="Yanagihara S."/>
            <person name="Iyoda S."/>
            <person name="Ohnishi K."/>
            <person name="Iino T."/>
            <person name="Kutsukake K."/>
        </authorList>
    </citation>
    <scope>NUCLEOTIDE SEQUENCE</scope>
</reference>
<dbReference type="GO" id="GO:1902208">
    <property type="term" value="P:regulation of bacterial-type flagellum assembly"/>
    <property type="evidence" value="ECO:0007669"/>
    <property type="project" value="UniProtKB-UniRule"/>
</dbReference>
<dbReference type="GO" id="GO:0005737">
    <property type="term" value="C:cytoplasm"/>
    <property type="evidence" value="ECO:0007669"/>
    <property type="project" value="UniProtKB-SubCell"/>
</dbReference>
<dbReference type="InterPro" id="IPR036194">
    <property type="entry name" value="FlhD_sf"/>
</dbReference>
<accession>A0A8B6X6R7</accession>